<dbReference type="PANTHER" id="PTHR30183:SF8">
    <property type="entry name" value="MOLYBDENUM TRANSPORT SYSTEM PERMEASE"/>
    <property type="match status" value="1"/>
</dbReference>
<evidence type="ECO:0000256" key="2">
    <source>
        <dbReference type="ARBA" id="ARBA00004429"/>
    </source>
</evidence>
<evidence type="ECO:0000256" key="6">
    <source>
        <dbReference type="ARBA" id="ARBA00022505"/>
    </source>
</evidence>
<dbReference type="EMBL" id="CP032509">
    <property type="protein sequence ID" value="AZN71456.1"/>
    <property type="molecule type" value="Genomic_DNA"/>
</dbReference>
<evidence type="ECO:0000256" key="3">
    <source>
        <dbReference type="ARBA" id="ARBA00007069"/>
    </source>
</evidence>
<dbReference type="KEGG" id="abaw:D5400_09420"/>
<dbReference type="OrthoDB" id="9808619at2"/>
<organism evidence="14 15">
    <name type="scientific">Georhizobium profundi</name>
    <dbReference type="NCBI Taxonomy" id="2341112"/>
    <lineage>
        <taxon>Bacteria</taxon>
        <taxon>Pseudomonadati</taxon>
        <taxon>Pseudomonadota</taxon>
        <taxon>Alphaproteobacteria</taxon>
        <taxon>Hyphomicrobiales</taxon>
        <taxon>Rhizobiaceae</taxon>
        <taxon>Georhizobium</taxon>
    </lineage>
</organism>
<sequence length="229" mass="24728">MLSSIPLPDPGPLILTMQLAAVTTLVLLVLGTPLAWWLAHTRARLKPVVEALTALPLVLPPTVIGFYLLVLMSPRAPLGAFWVSLTDTTLTFSFIGLVIASVFYSLPFMVQPLQAAFEAVGKAPLEAAATLRAGPLDRFFFVAAPLAARGFLTAIVLTFAHTVGEFGVVLMVGGNIPGETRVISIAIYEHVETLRYAEAHVLSAIMLVFSFVVLITVYTLNRRFPLKTV</sequence>
<evidence type="ECO:0000256" key="4">
    <source>
        <dbReference type="ARBA" id="ARBA00022448"/>
    </source>
</evidence>
<dbReference type="Pfam" id="PF00528">
    <property type="entry name" value="BPD_transp_1"/>
    <property type="match status" value="1"/>
</dbReference>
<evidence type="ECO:0000256" key="8">
    <source>
        <dbReference type="ARBA" id="ARBA00022692"/>
    </source>
</evidence>
<comment type="subcellular location">
    <subcellularLocation>
        <location evidence="2 12">Cell inner membrane</location>
        <topology evidence="2 12">Multi-pass membrane protein</topology>
    </subcellularLocation>
    <subcellularLocation>
        <location evidence="11">Cell membrane</location>
        <topology evidence="11">Multi-pass membrane protein</topology>
    </subcellularLocation>
</comment>
<reference evidence="14 15" key="1">
    <citation type="submission" date="2018-09" db="EMBL/GenBank/DDBJ databases">
        <title>Marinorhizobium profundi gen. nov., sp. nov., isolated from a deep-sea sediment sample from the New Britain Trench and proposal of Marinorhizobiaceae fam. nov. in the order Rhizobiales of the class Alphaproteobacteria.</title>
        <authorList>
            <person name="Cao J."/>
        </authorList>
    </citation>
    <scope>NUCLEOTIDE SEQUENCE [LARGE SCALE GENOMIC DNA]</scope>
    <source>
        <strain evidence="14 15">WS11</strain>
    </source>
</reference>
<keyword evidence="15" id="KW-1185">Reference proteome</keyword>
<dbReference type="Gene3D" id="1.10.3720.10">
    <property type="entry name" value="MetI-like"/>
    <property type="match status" value="1"/>
</dbReference>
<keyword evidence="6 12" id="KW-0500">Molybdenum</keyword>
<dbReference type="GO" id="GO:0015098">
    <property type="term" value="F:molybdate ion transmembrane transporter activity"/>
    <property type="evidence" value="ECO:0007669"/>
    <property type="project" value="UniProtKB-UniRule"/>
</dbReference>
<evidence type="ECO:0000256" key="12">
    <source>
        <dbReference type="RuleBase" id="RU365097"/>
    </source>
</evidence>
<dbReference type="SUPFAM" id="SSF161098">
    <property type="entry name" value="MetI-like"/>
    <property type="match status" value="1"/>
</dbReference>
<feature type="transmembrane region" description="Helical" evidence="11">
    <location>
        <begin position="201"/>
        <end position="220"/>
    </location>
</feature>
<dbReference type="PROSITE" id="PS50928">
    <property type="entry name" value="ABC_TM1"/>
    <property type="match status" value="1"/>
</dbReference>
<evidence type="ECO:0000259" key="13">
    <source>
        <dbReference type="PROSITE" id="PS50928"/>
    </source>
</evidence>
<accession>A0A3Q8XN54</accession>
<comment type="function">
    <text evidence="1 12">Part of the binding-protein-dependent transport system for molybdenum; probably responsible for the translocation of the substrate across the membrane.</text>
</comment>
<proteinExistence type="inferred from homology"/>
<dbReference type="CDD" id="cd06261">
    <property type="entry name" value="TM_PBP2"/>
    <property type="match status" value="1"/>
</dbReference>
<evidence type="ECO:0000256" key="9">
    <source>
        <dbReference type="ARBA" id="ARBA00022989"/>
    </source>
</evidence>
<protein>
    <recommendedName>
        <fullName evidence="12">Molybdenum transport system permease</fullName>
    </recommendedName>
</protein>
<gene>
    <name evidence="14" type="primary">modB</name>
    <name evidence="14" type="ORF">D5400_09420</name>
</gene>
<feature type="transmembrane region" description="Helical" evidence="11">
    <location>
        <begin position="90"/>
        <end position="110"/>
    </location>
</feature>
<evidence type="ECO:0000256" key="5">
    <source>
        <dbReference type="ARBA" id="ARBA00022475"/>
    </source>
</evidence>
<feature type="transmembrane region" description="Helical" evidence="11">
    <location>
        <begin position="12"/>
        <end position="39"/>
    </location>
</feature>
<keyword evidence="4 11" id="KW-0813">Transport</keyword>
<evidence type="ECO:0000313" key="15">
    <source>
        <dbReference type="Proteomes" id="UP000268192"/>
    </source>
</evidence>
<keyword evidence="5" id="KW-1003">Cell membrane</keyword>
<dbReference type="GO" id="GO:0005886">
    <property type="term" value="C:plasma membrane"/>
    <property type="evidence" value="ECO:0007669"/>
    <property type="project" value="UniProtKB-SubCell"/>
</dbReference>
<name>A0A3Q8XN54_9HYPH</name>
<keyword evidence="7 12" id="KW-0997">Cell inner membrane</keyword>
<dbReference type="InterPro" id="IPR000515">
    <property type="entry name" value="MetI-like"/>
</dbReference>
<keyword evidence="8 11" id="KW-0812">Transmembrane</keyword>
<feature type="transmembrane region" description="Helical" evidence="11">
    <location>
        <begin position="139"/>
        <end position="160"/>
    </location>
</feature>
<dbReference type="RefSeq" id="WP_126009770.1">
    <property type="nucleotide sequence ID" value="NZ_CP032509.1"/>
</dbReference>
<evidence type="ECO:0000256" key="10">
    <source>
        <dbReference type="ARBA" id="ARBA00023136"/>
    </source>
</evidence>
<feature type="domain" description="ABC transmembrane type-1" evidence="13">
    <location>
        <begin position="13"/>
        <end position="217"/>
    </location>
</feature>
<dbReference type="FunFam" id="1.10.3720.10:FF:000054">
    <property type="entry name" value="Molybdenum transport system permease"/>
    <property type="match status" value="1"/>
</dbReference>
<dbReference type="AlphaFoldDB" id="A0A3Q8XN54"/>
<feature type="transmembrane region" description="Helical" evidence="11">
    <location>
        <begin position="51"/>
        <end position="70"/>
    </location>
</feature>
<keyword evidence="10 11" id="KW-0472">Membrane</keyword>
<dbReference type="InterPro" id="IPR035906">
    <property type="entry name" value="MetI-like_sf"/>
</dbReference>
<dbReference type="NCBIfam" id="TIGR02141">
    <property type="entry name" value="modB_ABC"/>
    <property type="match status" value="1"/>
</dbReference>
<evidence type="ECO:0000256" key="11">
    <source>
        <dbReference type="RuleBase" id="RU363032"/>
    </source>
</evidence>
<dbReference type="InterPro" id="IPR011867">
    <property type="entry name" value="ModB_ABC"/>
</dbReference>
<evidence type="ECO:0000256" key="1">
    <source>
        <dbReference type="ARBA" id="ARBA00002949"/>
    </source>
</evidence>
<dbReference type="PANTHER" id="PTHR30183">
    <property type="entry name" value="MOLYBDENUM TRANSPORT SYSTEM PERMEASE PROTEIN MODB"/>
    <property type="match status" value="1"/>
</dbReference>
<evidence type="ECO:0000313" key="14">
    <source>
        <dbReference type="EMBL" id="AZN71456.1"/>
    </source>
</evidence>
<evidence type="ECO:0000256" key="7">
    <source>
        <dbReference type="ARBA" id="ARBA00022519"/>
    </source>
</evidence>
<keyword evidence="9 11" id="KW-1133">Transmembrane helix</keyword>
<dbReference type="Proteomes" id="UP000268192">
    <property type="component" value="Chromosome"/>
</dbReference>
<comment type="similarity">
    <text evidence="3 12">Belongs to the binding-protein-dependent transport system permease family. CysTW subfamily.</text>
</comment>